<comment type="subcellular location">
    <subcellularLocation>
        <location evidence="1 6">Nucleus</location>
    </subcellularLocation>
</comment>
<accession>A0AAV5RZ55</accession>
<proteinExistence type="inferred from homology"/>
<keyword evidence="9" id="KW-1185">Reference proteome</keyword>
<feature type="compositionally biased region" description="Basic and acidic residues" evidence="7">
    <location>
        <begin position="385"/>
        <end position="396"/>
    </location>
</feature>
<dbReference type="InterPro" id="IPR003021">
    <property type="entry name" value="Rad1_Rec1_Rad17"/>
</dbReference>
<evidence type="ECO:0000256" key="4">
    <source>
        <dbReference type="ARBA" id="ARBA00023204"/>
    </source>
</evidence>
<evidence type="ECO:0000256" key="5">
    <source>
        <dbReference type="ARBA" id="ARBA00023242"/>
    </source>
</evidence>
<dbReference type="EMBL" id="BTGD01000006">
    <property type="protein sequence ID" value="GMM55987.1"/>
    <property type="molecule type" value="Genomic_DNA"/>
</dbReference>
<protein>
    <recommendedName>
        <fullName evidence="6">DNA damage checkpoint control protein RAD17</fullName>
    </recommendedName>
</protein>
<dbReference type="GO" id="GO:0007131">
    <property type="term" value="P:reciprocal meiotic recombination"/>
    <property type="evidence" value="ECO:0007669"/>
    <property type="project" value="InterPro"/>
</dbReference>
<dbReference type="PANTHER" id="PTHR10870">
    <property type="entry name" value="CELL CYCLE CHECKPOINT PROTEIN RAD1"/>
    <property type="match status" value="1"/>
</dbReference>
<evidence type="ECO:0000313" key="8">
    <source>
        <dbReference type="EMBL" id="GMM55987.1"/>
    </source>
</evidence>
<dbReference type="GO" id="GO:0000077">
    <property type="term" value="P:DNA damage checkpoint signaling"/>
    <property type="evidence" value="ECO:0007669"/>
    <property type="project" value="UniProtKB-UniRule"/>
</dbReference>
<feature type="compositionally biased region" description="Basic and acidic residues" evidence="7">
    <location>
        <begin position="285"/>
        <end position="297"/>
    </location>
</feature>
<feature type="compositionally biased region" description="Basic and acidic residues" evidence="7">
    <location>
        <begin position="351"/>
        <end position="362"/>
    </location>
</feature>
<sequence length="433" mass="49128">MSPKEEEARFVATTVHLDHITTALNCLTAFGTKEDVLIYIDRDGLSFVRENNRTIKIQLLLAKELFMSYTYEGDDDVDEENDHMKLCIKINHLLDSVNIMNNNNDDVVECTMSYDGNGAQFVLIFEDSLISERVSYSTYLVKEIDNTGLILDKNQLIMECIIRGDVLYSALKDLKEIDCKECYVYAKTYEDGGNLFALISKSNQGISKIKIPSSRSILEKLEVYEDDSTTLCHNTPVIGYFDFNTFDKIRMSTKIASKVLFRMDVHGLLSVNILSQTDDIIITDNRKNSKSNNDKGSRNSNKQQIELPNDYPGIVSEICLLEKERIDEEAQEDIEALMETDEFGGRKKRKVEVAIRRPKSSDVEEADNSQPGNSSNLLDLSTTDPEEKHKHIPHNDDSEDSNVSTNVSNINEDDEERTNSSVNYGAQDLPLFF</sequence>
<feature type="compositionally biased region" description="Polar residues" evidence="7">
    <location>
        <begin position="368"/>
        <end position="383"/>
    </location>
</feature>
<dbReference type="Gene3D" id="3.70.10.10">
    <property type="match status" value="1"/>
</dbReference>
<keyword evidence="6" id="KW-0238">DNA-binding</keyword>
<name>A0AAV5RZ55_MAUHU</name>
<dbReference type="GO" id="GO:0030896">
    <property type="term" value="C:checkpoint clamp complex"/>
    <property type="evidence" value="ECO:0007669"/>
    <property type="project" value="UniProtKB-UniRule"/>
</dbReference>
<comment type="caution">
    <text evidence="8">The sequence shown here is derived from an EMBL/GenBank/DDBJ whole genome shotgun (WGS) entry which is preliminary data.</text>
</comment>
<dbReference type="GO" id="GO:0003690">
    <property type="term" value="F:double-stranded DNA binding"/>
    <property type="evidence" value="ECO:0007669"/>
    <property type="project" value="InterPro"/>
</dbReference>
<keyword evidence="4 6" id="KW-0234">DNA repair</keyword>
<feature type="compositionally biased region" description="Polar residues" evidence="7">
    <location>
        <begin position="401"/>
        <end position="410"/>
    </location>
</feature>
<comment type="function">
    <text evidence="6">Component of the checkpoint clamp complex involved in the surveillance mechanism that allows the DNA repair pathways to act to restore the integrity of the DNA prior to DNA synthesis or separation of the replicated chromosomes.</text>
</comment>
<feature type="region of interest" description="Disordered" evidence="7">
    <location>
        <begin position="347"/>
        <end position="433"/>
    </location>
</feature>
<keyword evidence="3 6" id="KW-0227">DNA damage</keyword>
<dbReference type="GO" id="GO:0006302">
    <property type="term" value="P:double-strand break repair"/>
    <property type="evidence" value="ECO:0007669"/>
    <property type="project" value="UniProtKB-UniRule"/>
</dbReference>
<dbReference type="GO" id="GO:0003684">
    <property type="term" value="F:damaged DNA binding"/>
    <property type="evidence" value="ECO:0007669"/>
    <property type="project" value="UniProtKB-UniRule"/>
</dbReference>
<evidence type="ECO:0000256" key="3">
    <source>
        <dbReference type="ARBA" id="ARBA00022763"/>
    </source>
</evidence>
<comment type="similarity">
    <text evidence="2 6">Belongs to the rad1 family.</text>
</comment>
<dbReference type="Pfam" id="PF02144">
    <property type="entry name" value="Rad1"/>
    <property type="match status" value="1"/>
</dbReference>
<evidence type="ECO:0000256" key="1">
    <source>
        <dbReference type="ARBA" id="ARBA00004123"/>
    </source>
</evidence>
<keyword evidence="5 6" id="KW-0539">Nucleus</keyword>
<keyword evidence="6" id="KW-0378">Hydrolase</keyword>
<evidence type="ECO:0000256" key="7">
    <source>
        <dbReference type="SAM" id="MobiDB-lite"/>
    </source>
</evidence>
<gene>
    <name evidence="8" type="ORF">DAKH74_026030</name>
</gene>
<dbReference type="GO" id="GO:0016787">
    <property type="term" value="F:hydrolase activity"/>
    <property type="evidence" value="ECO:0007669"/>
    <property type="project" value="UniProtKB-KW"/>
</dbReference>
<dbReference type="InterPro" id="IPR016587">
    <property type="entry name" value="Rad17"/>
</dbReference>
<keyword evidence="6" id="KW-0540">Nuclease</keyword>
<evidence type="ECO:0000256" key="2">
    <source>
        <dbReference type="ARBA" id="ARBA00010991"/>
    </source>
</evidence>
<dbReference type="AlphaFoldDB" id="A0AAV5RZ55"/>
<dbReference type="GO" id="GO:0004518">
    <property type="term" value="F:nuclease activity"/>
    <property type="evidence" value="ECO:0007669"/>
    <property type="project" value="UniProtKB-KW"/>
</dbReference>
<evidence type="ECO:0000313" key="9">
    <source>
        <dbReference type="Proteomes" id="UP001377567"/>
    </source>
</evidence>
<reference evidence="8 9" key="1">
    <citation type="journal article" date="2023" name="Elife">
        <title>Identification of key yeast species and microbe-microbe interactions impacting larval growth of Drosophila in the wild.</title>
        <authorList>
            <person name="Mure A."/>
            <person name="Sugiura Y."/>
            <person name="Maeda R."/>
            <person name="Honda K."/>
            <person name="Sakurai N."/>
            <person name="Takahashi Y."/>
            <person name="Watada M."/>
            <person name="Katoh T."/>
            <person name="Gotoh A."/>
            <person name="Gotoh Y."/>
            <person name="Taniguchi I."/>
            <person name="Nakamura K."/>
            <person name="Hayashi T."/>
            <person name="Katayama T."/>
            <person name="Uemura T."/>
            <person name="Hattori Y."/>
        </authorList>
    </citation>
    <scope>NUCLEOTIDE SEQUENCE [LARGE SCALE GENOMIC DNA]</scope>
    <source>
        <strain evidence="8 9">KH-74</strain>
    </source>
</reference>
<dbReference type="PANTHER" id="PTHR10870:SF0">
    <property type="entry name" value="CELL CYCLE CHECKPOINT PROTEIN RAD1"/>
    <property type="match status" value="1"/>
</dbReference>
<feature type="region of interest" description="Disordered" evidence="7">
    <location>
        <begin position="285"/>
        <end position="308"/>
    </location>
</feature>
<organism evidence="8 9">
    <name type="scientific">Maudiozyma humilis</name>
    <name type="common">Sour dough yeast</name>
    <name type="synonym">Kazachstania humilis</name>
    <dbReference type="NCBI Taxonomy" id="51915"/>
    <lineage>
        <taxon>Eukaryota</taxon>
        <taxon>Fungi</taxon>
        <taxon>Dikarya</taxon>
        <taxon>Ascomycota</taxon>
        <taxon>Saccharomycotina</taxon>
        <taxon>Saccharomycetes</taxon>
        <taxon>Saccharomycetales</taxon>
        <taxon>Saccharomycetaceae</taxon>
        <taxon>Maudiozyma</taxon>
    </lineage>
</organism>
<evidence type="ECO:0000256" key="6">
    <source>
        <dbReference type="PIRNR" id="PIRNR011769"/>
    </source>
</evidence>
<dbReference type="Proteomes" id="UP001377567">
    <property type="component" value="Unassembled WGS sequence"/>
</dbReference>
<dbReference type="PIRSF" id="PIRSF011769">
    <property type="entry name" value="Cell_cycle_RAD17"/>
    <property type="match status" value="1"/>
</dbReference>